<sequence length="75" mass="7775">MGGLKPVVPKHDNAVVNYGVDRVKDYAVGAGNAMVLTAPSDWKLEELHDKGLIAVGKGMATGLGKAGNRALNSDD</sequence>
<reference evidence="2" key="1">
    <citation type="journal article" date="2019" name="Int. J. Syst. Evol. Microbiol.">
        <title>The Global Catalogue of Microorganisms (GCM) 10K type strain sequencing project: providing services to taxonomists for standard genome sequencing and annotation.</title>
        <authorList>
            <consortium name="The Broad Institute Genomics Platform"/>
            <consortium name="The Broad Institute Genome Sequencing Center for Infectious Disease"/>
            <person name="Wu L."/>
            <person name="Ma J."/>
        </authorList>
    </citation>
    <scope>NUCLEOTIDE SEQUENCE [LARGE SCALE GENOMIC DNA]</scope>
    <source>
        <strain evidence="2">JCM 18541</strain>
    </source>
</reference>
<organism evidence="1 2">
    <name type="scientific">Rothia endophytica</name>
    <dbReference type="NCBI Taxonomy" id="1324766"/>
    <lineage>
        <taxon>Bacteria</taxon>
        <taxon>Bacillati</taxon>
        <taxon>Actinomycetota</taxon>
        <taxon>Actinomycetes</taxon>
        <taxon>Micrococcales</taxon>
        <taxon>Micrococcaceae</taxon>
        <taxon>Rothia</taxon>
    </lineage>
</organism>
<keyword evidence="2" id="KW-1185">Reference proteome</keyword>
<protein>
    <submittedName>
        <fullName evidence="1">Uncharacterized protein</fullName>
    </submittedName>
</protein>
<comment type="caution">
    <text evidence="1">The sequence shown here is derived from an EMBL/GenBank/DDBJ whole genome shotgun (WGS) entry which is preliminary data.</text>
</comment>
<evidence type="ECO:0000313" key="1">
    <source>
        <dbReference type="EMBL" id="GAA4801835.1"/>
    </source>
</evidence>
<evidence type="ECO:0000313" key="2">
    <source>
        <dbReference type="Proteomes" id="UP001500187"/>
    </source>
</evidence>
<dbReference type="EMBL" id="BAABKP010000023">
    <property type="protein sequence ID" value="GAA4801835.1"/>
    <property type="molecule type" value="Genomic_DNA"/>
</dbReference>
<name>A0ABP9BXA4_9MICC</name>
<proteinExistence type="predicted"/>
<dbReference type="Proteomes" id="UP001500187">
    <property type="component" value="Unassembled WGS sequence"/>
</dbReference>
<gene>
    <name evidence="1" type="ORF">GCM10023352_22270</name>
</gene>
<accession>A0ABP9BXA4</accession>